<evidence type="ECO:0000313" key="2">
    <source>
        <dbReference type="EMBL" id="JAI03138.1"/>
    </source>
</evidence>
<sequence length="61" mass="6984">MFLPCVFPPESSSPCVSAHVLFSTCFWIFGFSLFPEFCRVTLCFFEELPCEAFCSLLSWIS</sequence>
<reference evidence="2" key="1">
    <citation type="submission" date="2014-11" db="EMBL/GenBank/DDBJ databases">
        <authorList>
            <person name="Amaro Gonzalez C."/>
        </authorList>
    </citation>
    <scope>NUCLEOTIDE SEQUENCE</scope>
</reference>
<keyword evidence="1" id="KW-0472">Membrane</keyword>
<evidence type="ECO:0000256" key="1">
    <source>
        <dbReference type="SAM" id="Phobius"/>
    </source>
</evidence>
<keyword evidence="1" id="KW-0812">Transmembrane</keyword>
<organism evidence="2">
    <name type="scientific">Anguilla anguilla</name>
    <name type="common">European freshwater eel</name>
    <name type="synonym">Muraena anguilla</name>
    <dbReference type="NCBI Taxonomy" id="7936"/>
    <lineage>
        <taxon>Eukaryota</taxon>
        <taxon>Metazoa</taxon>
        <taxon>Chordata</taxon>
        <taxon>Craniata</taxon>
        <taxon>Vertebrata</taxon>
        <taxon>Euteleostomi</taxon>
        <taxon>Actinopterygii</taxon>
        <taxon>Neopterygii</taxon>
        <taxon>Teleostei</taxon>
        <taxon>Anguilliformes</taxon>
        <taxon>Anguillidae</taxon>
        <taxon>Anguilla</taxon>
    </lineage>
</organism>
<dbReference type="AlphaFoldDB" id="A0A0E9XK72"/>
<dbReference type="EMBL" id="GBXM01005440">
    <property type="protein sequence ID" value="JAI03138.1"/>
    <property type="molecule type" value="Transcribed_RNA"/>
</dbReference>
<feature type="transmembrane region" description="Helical" evidence="1">
    <location>
        <begin position="16"/>
        <end position="34"/>
    </location>
</feature>
<reference evidence="2" key="2">
    <citation type="journal article" date="2015" name="Fish Shellfish Immunol.">
        <title>Early steps in the European eel (Anguilla anguilla)-Vibrio vulnificus interaction in the gills: Role of the RtxA13 toxin.</title>
        <authorList>
            <person name="Callol A."/>
            <person name="Pajuelo D."/>
            <person name="Ebbesson L."/>
            <person name="Teles M."/>
            <person name="MacKenzie S."/>
            <person name="Amaro C."/>
        </authorList>
    </citation>
    <scope>NUCLEOTIDE SEQUENCE</scope>
</reference>
<keyword evidence="1" id="KW-1133">Transmembrane helix</keyword>
<name>A0A0E9XK72_ANGAN</name>
<proteinExistence type="predicted"/>
<protein>
    <submittedName>
        <fullName evidence="2">Uncharacterized protein</fullName>
    </submittedName>
</protein>
<accession>A0A0E9XK72</accession>